<proteinExistence type="predicted"/>
<dbReference type="Proteomes" id="UP000461880">
    <property type="component" value="Unassembled WGS sequence"/>
</dbReference>
<dbReference type="EMBL" id="VUMN01000013">
    <property type="protein sequence ID" value="MSS58560.1"/>
    <property type="molecule type" value="Genomic_DNA"/>
</dbReference>
<dbReference type="AlphaFoldDB" id="A0A7X2NSD2"/>
<keyword evidence="1" id="KW-1133">Transmembrane helix</keyword>
<sequence length="207" mass="22861">MRNKYDELMEEVHLSSEKQEEILKNIAAADLKPKKRFFARYGKQLTAAAAVLLLAIVLIPQVQMRSAVVSQDSAPEGLALASAAEEVPDAKTLKKDTGLTFTEPKLPFEITSVSYLNYGDMAEVIYTGTGNEAVYRIGSGEEDNSGDYTEYQETEEREITGVKVRVSIDQDGNHLAVWSKDGESYSLCFTTSVSEEEMNQAVESSLE</sequence>
<reference evidence="2 3" key="1">
    <citation type="submission" date="2019-08" db="EMBL/GenBank/DDBJ databases">
        <title>In-depth cultivation of the pig gut microbiome towards novel bacterial diversity and tailored functional studies.</title>
        <authorList>
            <person name="Wylensek D."/>
            <person name="Hitch T.C.A."/>
            <person name="Clavel T."/>
        </authorList>
    </citation>
    <scope>NUCLEOTIDE SEQUENCE [LARGE SCALE GENOMIC DNA]</scope>
    <source>
        <strain evidence="2 3">Oil+RF-744-GAM-WT-6</strain>
    </source>
</reference>
<organism evidence="2 3">
    <name type="scientific">Stecheria intestinalis</name>
    <dbReference type="NCBI Taxonomy" id="2606630"/>
    <lineage>
        <taxon>Bacteria</taxon>
        <taxon>Bacillati</taxon>
        <taxon>Bacillota</taxon>
        <taxon>Erysipelotrichia</taxon>
        <taxon>Erysipelotrichales</taxon>
        <taxon>Erysipelotrichaceae</taxon>
        <taxon>Stecheria</taxon>
    </lineage>
</organism>
<feature type="transmembrane region" description="Helical" evidence="1">
    <location>
        <begin position="45"/>
        <end position="62"/>
    </location>
</feature>
<evidence type="ECO:0000313" key="3">
    <source>
        <dbReference type="Proteomes" id="UP000461880"/>
    </source>
</evidence>
<comment type="caution">
    <text evidence="2">The sequence shown here is derived from an EMBL/GenBank/DDBJ whole genome shotgun (WGS) entry which is preliminary data.</text>
</comment>
<evidence type="ECO:0008006" key="4">
    <source>
        <dbReference type="Google" id="ProtNLM"/>
    </source>
</evidence>
<dbReference type="RefSeq" id="WP_154504367.1">
    <property type="nucleotide sequence ID" value="NZ_VUMN01000013.1"/>
</dbReference>
<evidence type="ECO:0000256" key="1">
    <source>
        <dbReference type="SAM" id="Phobius"/>
    </source>
</evidence>
<keyword evidence="1" id="KW-0812">Transmembrane</keyword>
<keyword evidence="3" id="KW-1185">Reference proteome</keyword>
<keyword evidence="1" id="KW-0472">Membrane</keyword>
<name>A0A7X2NSD2_9FIRM</name>
<gene>
    <name evidence="2" type="ORF">FYJ51_06535</name>
</gene>
<accession>A0A7X2NSD2</accession>
<protein>
    <recommendedName>
        <fullName evidence="4">DUF4367 domain-containing protein</fullName>
    </recommendedName>
</protein>
<evidence type="ECO:0000313" key="2">
    <source>
        <dbReference type="EMBL" id="MSS58560.1"/>
    </source>
</evidence>